<evidence type="ECO:0000259" key="6">
    <source>
        <dbReference type="Pfam" id="PF04932"/>
    </source>
</evidence>
<feature type="transmembrane region" description="Helical" evidence="5">
    <location>
        <begin position="224"/>
        <end position="242"/>
    </location>
</feature>
<feature type="transmembrane region" description="Helical" evidence="5">
    <location>
        <begin position="374"/>
        <end position="391"/>
    </location>
</feature>
<evidence type="ECO:0000256" key="1">
    <source>
        <dbReference type="ARBA" id="ARBA00004141"/>
    </source>
</evidence>
<feature type="transmembrane region" description="Helical" evidence="5">
    <location>
        <begin position="254"/>
        <end position="271"/>
    </location>
</feature>
<name>A0A543HYJ1_9MICO</name>
<accession>A0A543HYJ1</accession>
<evidence type="ECO:0000256" key="5">
    <source>
        <dbReference type="SAM" id="Phobius"/>
    </source>
</evidence>
<dbReference type="Proteomes" id="UP000318331">
    <property type="component" value="Unassembled WGS sequence"/>
</dbReference>
<feature type="transmembrane region" description="Helical" evidence="5">
    <location>
        <begin position="21"/>
        <end position="39"/>
    </location>
</feature>
<keyword evidence="7" id="KW-0436">Ligase</keyword>
<keyword evidence="2 5" id="KW-0812">Transmembrane</keyword>
<dbReference type="PANTHER" id="PTHR37422">
    <property type="entry name" value="TEICHURONIC ACID BIOSYNTHESIS PROTEIN TUAE"/>
    <property type="match status" value="1"/>
</dbReference>
<organism evidence="7 8">
    <name type="scientific">Klugiella xanthotipulae</name>
    <dbReference type="NCBI Taxonomy" id="244735"/>
    <lineage>
        <taxon>Bacteria</taxon>
        <taxon>Bacillati</taxon>
        <taxon>Actinomycetota</taxon>
        <taxon>Actinomycetes</taxon>
        <taxon>Micrococcales</taxon>
        <taxon>Microbacteriaceae</taxon>
        <taxon>Klugiella</taxon>
    </lineage>
</organism>
<feature type="transmembrane region" description="Helical" evidence="5">
    <location>
        <begin position="45"/>
        <end position="64"/>
    </location>
</feature>
<comment type="subcellular location">
    <subcellularLocation>
        <location evidence="1">Membrane</location>
        <topology evidence="1">Multi-pass membrane protein</topology>
    </subcellularLocation>
</comment>
<feature type="transmembrane region" description="Helical" evidence="5">
    <location>
        <begin position="136"/>
        <end position="161"/>
    </location>
</feature>
<keyword evidence="4 5" id="KW-0472">Membrane</keyword>
<dbReference type="InterPro" id="IPR007016">
    <property type="entry name" value="O-antigen_ligase-rel_domated"/>
</dbReference>
<evidence type="ECO:0000256" key="2">
    <source>
        <dbReference type="ARBA" id="ARBA00022692"/>
    </source>
</evidence>
<sequence>MTAPRRLLLARAQRFLGSAEFTSILSTLICGVLFASYAIERLIGTPGFAAMIGTLVLAAIASAVSRREEIEWNQTFPLTLVAFMAWCIISLSWASRTGATWSSLSFQVAVAILGLYIGTFRDLIQIVRSLGDAFRALLTVALGLELLSGILIDTPLTFLGIQGNLGAGGPVQGIFGSRNLLAFVAVIALITFVTEWRTRSVPPGLSLYSGVIALTLLFFTRSPIQLAITLCVILALGALLLVRRQPAASKGTWQIGMFALAALVGLLLWSVRNALVFQLRATRDLEARISLWRSVWDTARQQPLEGWGWVGAWPNGTQPYFAINFDDGTKHQSALNAFADLYLQLGIVGLVLFTLLLMLALVRSTLVATNKRSDVYLWPALILIVLALTSLVESTALTGPGWFMLVVAAAISSRQMSWRNRLRPTPIEVSPGRL</sequence>
<dbReference type="RefSeq" id="WP_141917441.1">
    <property type="nucleotide sequence ID" value="NZ_BAAAYS010000011.1"/>
</dbReference>
<dbReference type="GO" id="GO:0016874">
    <property type="term" value="F:ligase activity"/>
    <property type="evidence" value="ECO:0007669"/>
    <property type="project" value="UniProtKB-KW"/>
</dbReference>
<keyword evidence="8" id="KW-1185">Reference proteome</keyword>
<proteinExistence type="predicted"/>
<feature type="transmembrane region" description="Helical" evidence="5">
    <location>
        <begin position="200"/>
        <end position="218"/>
    </location>
</feature>
<dbReference type="InterPro" id="IPR051533">
    <property type="entry name" value="WaaL-like"/>
</dbReference>
<evidence type="ECO:0000313" key="7">
    <source>
        <dbReference type="EMBL" id="TQM63389.1"/>
    </source>
</evidence>
<feature type="transmembrane region" description="Helical" evidence="5">
    <location>
        <begin position="106"/>
        <end position="124"/>
    </location>
</feature>
<feature type="transmembrane region" description="Helical" evidence="5">
    <location>
        <begin position="76"/>
        <end position="94"/>
    </location>
</feature>
<reference evidence="7 8" key="1">
    <citation type="submission" date="2019-06" db="EMBL/GenBank/DDBJ databases">
        <title>Sequencing the genomes of 1000 actinobacteria strains.</title>
        <authorList>
            <person name="Klenk H.-P."/>
        </authorList>
    </citation>
    <scope>NUCLEOTIDE SEQUENCE [LARGE SCALE GENOMIC DNA]</scope>
    <source>
        <strain evidence="7 8">DSM 18031</strain>
    </source>
</reference>
<feature type="transmembrane region" description="Helical" evidence="5">
    <location>
        <begin position="397"/>
        <end position="413"/>
    </location>
</feature>
<dbReference type="AlphaFoldDB" id="A0A543HYJ1"/>
<comment type="caution">
    <text evidence="7">The sequence shown here is derived from an EMBL/GenBank/DDBJ whole genome shotgun (WGS) entry which is preliminary data.</text>
</comment>
<dbReference type="OrthoDB" id="5123754at2"/>
<feature type="transmembrane region" description="Helical" evidence="5">
    <location>
        <begin position="341"/>
        <end position="362"/>
    </location>
</feature>
<dbReference type="GO" id="GO:0016020">
    <property type="term" value="C:membrane"/>
    <property type="evidence" value="ECO:0007669"/>
    <property type="project" value="UniProtKB-SubCell"/>
</dbReference>
<keyword evidence="3 5" id="KW-1133">Transmembrane helix</keyword>
<dbReference type="Pfam" id="PF04932">
    <property type="entry name" value="Wzy_C"/>
    <property type="match status" value="1"/>
</dbReference>
<evidence type="ECO:0000313" key="8">
    <source>
        <dbReference type="Proteomes" id="UP000318331"/>
    </source>
</evidence>
<evidence type="ECO:0000256" key="3">
    <source>
        <dbReference type="ARBA" id="ARBA00022989"/>
    </source>
</evidence>
<gene>
    <name evidence="7" type="ORF">FB466_1651</name>
</gene>
<feature type="transmembrane region" description="Helical" evidence="5">
    <location>
        <begin position="173"/>
        <end position="193"/>
    </location>
</feature>
<evidence type="ECO:0000256" key="4">
    <source>
        <dbReference type="ARBA" id="ARBA00023136"/>
    </source>
</evidence>
<protein>
    <submittedName>
        <fullName evidence="7">O-antigen ligase</fullName>
    </submittedName>
</protein>
<dbReference type="PANTHER" id="PTHR37422:SF17">
    <property type="entry name" value="O-ANTIGEN LIGASE"/>
    <property type="match status" value="1"/>
</dbReference>
<feature type="domain" description="O-antigen ligase-related" evidence="6">
    <location>
        <begin position="211"/>
        <end position="353"/>
    </location>
</feature>
<dbReference type="EMBL" id="VFPN01000002">
    <property type="protein sequence ID" value="TQM63389.1"/>
    <property type="molecule type" value="Genomic_DNA"/>
</dbReference>